<dbReference type="Pfam" id="PF01087">
    <property type="entry name" value="GalP_UDP_transf"/>
    <property type="match status" value="1"/>
</dbReference>
<evidence type="ECO:0000256" key="12">
    <source>
        <dbReference type="NCBIfam" id="TIGR00209"/>
    </source>
</evidence>
<dbReference type="AlphaFoldDB" id="A0A4S8Q5X0"/>
<dbReference type="PROSITE" id="PS00117">
    <property type="entry name" value="GAL_P_UDP_TRANSF_I"/>
    <property type="match status" value="1"/>
</dbReference>
<dbReference type="GO" id="GO:0033499">
    <property type="term" value="P:galactose catabolic process via UDP-galactose, Leloir pathway"/>
    <property type="evidence" value="ECO:0007669"/>
    <property type="project" value="TreeGrafter"/>
</dbReference>
<evidence type="ECO:0000256" key="6">
    <source>
        <dbReference type="ARBA" id="ARBA00022679"/>
    </source>
</evidence>
<comment type="caution">
    <text evidence="18">The sequence shown here is derived from an EMBL/GenBank/DDBJ whole genome shotgun (WGS) entry which is preliminary data.</text>
</comment>
<dbReference type="UniPathway" id="UPA00214"/>
<gene>
    <name evidence="18" type="primary">galT</name>
    <name evidence="18" type="ORF">FAB82_17030</name>
</gene>
<proteinExistence type="inferred from homology"/>
<evidence type="ECO:0000259" key="16">
    <source>
        <dbReference type="Pfam" id="PF01087"/>
    </source>
</evidence>
<evidence type="ECO:0000256" key="8">
    <source>
        <dbReference type="ARBA" id="ARBA00022723"/>
    </source>
</evidence>
<dbReference type="InterPro" id="IPR036265">
    <property type="entry name" value="HIT-like_sf"/>
</dbReference>
<reference evidence="18 19" key="2">
    <citation type="submission" date="2019-05" db="EMBL/GenBank/DDBJ databases">
        <title>Glycomyces buryatensis sp. nov.</title>
        <authorList>
            <person name="Nikitina E."/>
        </authorList>
    </citation>
    <scope>NUCLEOTIDE SEQUENCE [LARGE SCALE GENOMIC DNA]</scope>
    <source>
        <strain evidence="18 19">18</strain>
    </source>
</reference>
<feature type="binding site" evidence="14">
    <location>
        <position position="143"/>
    </location>
    <ligand>
        <name>Zn(2+)</name>
        <dbReference type="ChEBI" id="CHEBI:29105"/>
    </ligand>
</feature>
<accession>A0A4S8Q5X0</accession>
<dbReference type="Gene3D" id="3.30.428.10">
    <property type="entry name" value="HIT-like"/>
    <property type="match status" value="2"/>
</dbReference>
<dbReference type="GO" id="GO:0008270">
    <property type="term" value="F:zinc ion binding"/>
    <property type="evidence" value="ECO:0007669"/>
    <property type="project" value="InterPro"/>
</dbReference>
<dbReference type="OrthoDB" id="9769064at2"/>
<evidence type="ECO:0000256" key="1">
    <source>
        <dbReference type="ARBA" id="ARBA00001107"/>
    </source>
</evidence>
<evidence type="ECO:0000256" key="2">
    <source>
        <dbReference type="ARBA" id="ARBA00004947"/>
    </source>
</evidence>
<sequence>MESGSLADGRQILYFDTATGARRGSFADKRDLGDRASAGQLRYDVLRDEWVAVSAGRNARPQLPVACPLCPSDGDELTEIPAPNYEVAVFENRFPSFGGAAGEANEHGPSFGGVQGEALEGTPLAPNVPATGRCEVVCFSSEHDASFVDLSPERVELVMAALAQRTADLSARGDVAQVFCFENRGVEIGVTLHHPHGQIYGYPFVTPQTRRHLDAARRHQEATGRNLFGDILAEEQAGPRVVAANDHWTAFVPYAARWPFEVHLYPNERFADLAALPEEYVKAFAPLYLDVLKRCDAAFPGEQMPYMSGWHQAPVKEDRDLAWLRLEIVSIRRAAGKVKFLASSESVMGGFVNDLGPEAAAQILKDAL</sequence>
<evidence type="ECO:0000256" key="3">
    <source>
        <dbReference type="ARBA" id="ARBA00010951"/>
    </source>
</evidence>
<evidence type="ECO:0000313" key="19">
    <source>
        <dbReference type="Proteomes" id="UP000308760"/>
    </source>
</evidence>
<dbReference type="InterPro" id="IPR001937">
    <property type="entry name" value="GalP_UDPtransf1"/>
</dbReference>
<comment type="catalytic activity">
    <reaction evidence="1 15">
        <text>alpha-D-galactose 1-phosphate + UDP-alpha-D-glucose = alpha-D-glucose 1-phosphate + UDP-alpha-D-galactose</text>
        <dbReference type="Rhea" id="RHEA:13989"/>
        <dbReference type="ChEBI" id="CHEBI:58336"/>
        <dbReference type="ChEBI" id="CHEBI:58601"/>
        <dbReference type="ChEBI" id="CHEBI:58885"/>
        <dbReference type="ChEBI" id="CHEBI:66914"/>
        <dbReference type="EC" id="2.7.7.12"/>
    </reaction>
</comment>
<comment type="similarity">
    <text evidence="3 15">Belongs to the galactose-1-phosphate uridylyltransferase type 1 family.</text>
</comment>
<evidence type="ECO:0000256" key="5">
    <source>
        <dbReference type="ARBA" id="ARBA00016340"/>
    </source>
</evidence>
<evidence type="ECO:0000256" key="4">
    <source>
        <dbReference type="ARBA" id="ARBA00012384"/>
    </source>
</evidence>
<name>A0A4S8Q5X0_9ACTN</name>
<dbReference type="Pfam" id="PF02744">
    <property type="entry name" value="GalP_UDP_tr_C"/>
    <property type="match status" value="1"/>
</dbReference>
<keyword evidence="6 15" id="KW-0808">Transferase</keyword>
<dbReference type="EMBL" id="STGY01000064">
    <property type="protein sequence ID" value="THV39707.1"/>
    <property type="molecule type" value="Genomic_DNA"/>
</dbReference>
<dbReference type="EC" id="2.7.7.12" evidence="4 12"/>
<evidence type="ECO:0000256" key="13">
    <source>
        <dbReference type="PIRSR" id="PIRSR000808-1"/>
    </source>
</evidence>
<keyword evidence="11 15" id="KW-0119">Carbohydrate metabolism</keyword>
<evidence type="ECO:0000259" key="17">
    <source>
        <dbReference type="Pfam" id="PF02744"/>
    </source>
</evidence>
<dbReference type="PANTHER" id="PTHR11943:SF1">
    <property type="entry name" value="GALACTOSE-1-PHOSPHATE URIDYLYLTRANSFERASE"/>
    <property type="match status" value="1"/>
</dbReference>
<keyword evidence="19" id="KW-1185">Reference proteome</keyword>
<keyword evidence="9 14" id="KW-0862">Zinc</keyword>
<keyword evidence="8 14" id="KW-0479">Metal-binding</keyword>
<evidence type="ECO:0000256" key="9">
    <source>
        <dbReference type="ARBA" id="ARBA00022833"/>
    </source>
</evidence>
<feature type="domain" description="Galactose-1-phosphate uridyl transferase N-terminal" evidence="16">
    <location>
        <begin position="65"/>
        <end position="205"/>
    </location>
</feature>
<comment type="cofactor">
    <cofactor evidence="14">
        <name>Zn(2+)</name>
        <dbReference type="ChEBI" id="CHEBI:29105"/>
    </cofactor>
    <text evidence="14">Binds 1 zinc ion per subunit.</text>
</comment>
<keyword evidence="10 15" id="KW-0299">Galactose metabolism</keyword>
<dbReference type="PIRSF" id="PIRSF000808">
    <property type="entry name" value="GalT"/>
    <property type="match status" value="1"/>
</dbReference>
<evidence type="ECO:0000256" key="15">
    <source>
        <dbReference type="RuleBase" id="RU000506"/>
    </source>
</evidence>
<dbReference type="InterPro" id="IPR005850">
    <property type="entry name" value="GalP_Utransf_C"/>
</dbReference>
<evidence type="ECO:0000313" key="18">
    <source>
        <dbReference type="EMBL" id="THV39707.1"/>
    </source>
</evidence>
<dbReference type="SUPFAM" id="SSF54197">
    <property type="entry name" value="HIT-like"/>
    <property type="match status" value="2"/>
</dbReference>
<dbReference type="Proteomes" id="UP000308760">
    <property type="component" value="Unassembled WGS sequence"/>
</dbReference>
<evidence type="ECO:0000256" key="11">
    <source>
        <dbReference type="ARBA" id="ARBA00023277"/>
    </source>
</evidence>
<keyword evidence="7 15" id="KW-0548">Nucleotidyltransferase</keyword>
<evidence type="ECO:0000256" key="10">
    <source>
        <dbReference type="ARBA" id="ARBA00023144"/>
    </source>
</evidence>
<dbReference type="GO" id="GO:0008108">
    <property type="term" value="F:UDP-glucose:hexose-1-phosphate uridylyltransferase activity"/>
    <property type="evidence" value="ECO:0007669"/>
    <property type="project" value="UniProtKB-UniRule"/>
</dbReference>
<protein>
    <recommendedName>
        <fullName evidence="5 12">Galactose-1-phosphate uridylyltransferase</fullName>
        <ecNumber evidence="4 12">2.7.7.12</ecNumber>
    </recommendedName>
</protein>
<dbReference type="PANTHER" id="PTHR11943">
    <property type="entry name" value="GALACTOSE-1-PHOSPHATE URIDYLYLTRANSFERASE"/>
    <property type="match status" value="1"/>
</dbReference>
<dbReference type="GO" id="GO:0005737">
    <property type="term" value="C:cytoplasm"/>
    <property type="evidence" value="ECO:0007669"/>
    <property type="project" value="TreeGrafter"/>
</dbReference>
<dbReference type="InterPro" id="IPR005849">
    <property type="entry name" value="GalP_Utransf_N"/>
</dbReference>
<evidence type="ECO:0000256" key="7">
    <source>
        <dbReference type="ARBA" id="ARBA00022695"/>
    </source>
</evidence>
<evidence type="ECO:0000256" key="14">
    <source>
        <dbReference type="PIRSR" id="PIRSR000808-3"/>
    </source>
</evidence>
<dbReference type="InterPro" id="IPR019779">
    <property type="entry name" value="GalP_UDPtransf1_His-AS"/>
</dbReference>
<dbReference type="NCBIfam" id="TIGR00209">
    <property type="entry name" value="galT_1"/>
    <property type="match status" value="1"/>
</dbReference>
<feature type="active site" description="Tele-UMP-histidine intermediate" evidence="13">
    <location>
        <position position="196"/>
    </location>
</feature>
<organism evidence="18 19">
    <name type="scientific">Glycomyces buryatensis</name>
    <dbReference type="NCBI Taxonomy" id="2570927"/>
    <lineage>
        <taxon>Bacteria</taxon>
        <taxon>Bacillati</taxon>
        <taxon>Actinomycetota</taxon>
        <taxon>Actinomycetes</taxon>
        <taxon>Glycomycetales</taxon>
        <taxon>Glycomycetaceae</taxon>
        <taxon>Glycomyces</taxon>
    </lineage>
</organism>
<comment type="pathway">
    <text evidence="2 15">Carbohydrate metabolism; galactose metabolism.</text>
</comment>
<reference evidence="19" key="1">
    <citation type="submission" date="2019-04" db="EMBL/GenBank/DDBJ databases">
        <title>Nocardioides xinjiangensis sp. nov.</title>
        <authorList>
            <person name="Liu S."/>
        </authorList>
    </citation>
    <scope>NUCLEOTIDE SEQUENCE [LARGE SCALE GENOMIC DNA]</scope>
    <source>
        <strain evidence="19">18</strain>
    </source>
</reference>
<feature type="binding site" evidence="14">
    <location>
        <position position="70"/>
    </location>
    <ligand>
        <name>Zn(2+)</name>
        <dbReference type="ChEBI" id="CHEBI:29105"/>
    </ligand>
</feature>
<feature type="binding site" evidence="14">
    <location>
        <position position="67"/>
    </location>
    <ligand>
        <name>Zn(2+)</name>
        <dbReference type="ChEBI" id="CHEBI:29105"/>
    </ligand>
</feature>
<feature type="binding site" evidence="14">
    <location>
        <position position="194"/>
    </location>
    <ligand>
        <name>Zn(2+)</name>
        <dbReference type="ChEBI" id="CHEBI:29105"/>
    </ligand>
</feature>
<feature type="domain" description="Galactose-1-phosphate uridyl transferase C-terminal" evidence="17">
    <location>
        <begin position="224"/>
        <end position="365"/>
    </location>
</feature>